<dbReference type="AlphaFoldDB" id="F0UF87"/>
<dbReference type="EMBL" id="DS990638">
    <property type="protein sequence ID" value="EGC44099.1"/>
    <property type="molecule type" value="Genomic_DNA"/>
</dbReference>
<evidence type="ECO:0000313" key="1">
    <source>
        <dbReference type="EMBL" id="EGC44099.1"/>
    </source>
</evidence>
<reference evidence="2" key="1">
    <citation type="submission" date="2008-07" db="EMBL/GenBank/DDBJ databases">
        <title>Annotation of Ajellomyces capsulatus strain H88.</title>
        <authorList>
            <person name="Champion M."/>
            <person name="Cuomo C."/>
            <person name="Ma L.-J."/>
            <person name="Henn M.R."/>
            <person name="Sil A."/>
            <person name="Goldman B."/>
            <person name="Young S.K."/>
            <person name="Kodira C.D."/>
            <person name="Zeng Q."/>
            <person name="Koehrsen M."/>
            <person name="Alvarado L."/>
            <person name="Berlin A."/>
            <person name="Borenstein D."/>
            <person name="Chen Z."/>
            <person name="Engels R."/>
            <person name="Freedman E."/>
            <person name="Gellesch M."/>
            <person name="Goldberg J."/>
            <person name="Griggs A."/>
            <person name="Gujja S."/>
            <person name="Heiman D."/>
            <person name="Hepburn T."/>
            <person name="Howarth C."/>
            <person name="Jen D."/>
            <person name="Larson L."/>
            <person name="Lewis B."/>
            <person name="Mehta T."/>
            <person name="Park D."/>
            <person name="Pearson M."/>
            <person name="Roberts A."/>
            <person name="Saif S."/>
            <person name="Shea T."/>
            <person name="Shenoy N."/>
            <person name="Sisk P."/>
            <person name="Stolte C."/>
            <person name="Sykes S."/>
            <person name="Walk T."/>
            <person name="White J."/>
            <person name="Yandava C."/>
            <person name="Klein B."/>
            <person name="McEwen J.G."/>
            <person name="Puccia R."/>
            <person name="Goldman G.H."/>
            <person name="Felipe M.S."/>
            <person name="Nino-Vega G."/>
            <person name="San-Blas G."/>
            <person name="Taylor J."/>
            <person name="Mendoza L."/>
            <person name="Galagan J."/>
            <person name="Nusbaum C."/>
            <person name="Birren B."/>
        </authorList>
    </citation>
    <scope>NUCLEOTIDE SEQUENCE [LARGE SCALE GENOMIC DNA]</scope>
    <source>
        <strain evidence="2">H88</strain>
    </source>
</reference>
<organism evidence="2">
    <name type="scientific">Ajellomyces capsulatus (strain H88)</name>
    <name type="common">Darling's disease fungus</name>
    <name type="synonym">Histoplasma capsulatum</name>
    <dbReference type="NCBI Taxonomy" id="544711"/>
    <lineage>
        <taxon>Eukaryota</taxon>
        <taxon>Fungi</taxon>
        <taxon>Dikarya</taxon>
        <taxon>Ascomycota</taxon>
        <taxon>Pezizomycotina</taxon>
        <taxon>Eurotiomycetes</taxon>
        <taxon>Eurotiomycetidae</taxon>
        <taxon>Onygenales</taxon>
        <taxon>Ajellomycetaceae</taxon>
        <taxon>Histoplasma</taxon>
    </lineage>
</organism>
<accession>F0UF87</accession>
<name>F0UF87_AJEC8</name>
<gene>
    <name evidence="1" type="ORF">HCEG_03314</name>
</gene>
<dbReference type="Proteomes" id="UP000008142">
    <property type="component" value="Unassembled WGS sequence"/>
</dbReference>
<proteinExistence type="predicted"/>
<dbReference type="HOGENOM" id="CLU_2653939_0_0_1"/>
<sequence>MSTTDNGEENTYRITEEPSSVEVCSHITAASFHGISLSKAEIERVLGTGCVVGLCGQRATVKSLEDILGQRRPMKV</sequence>
<protein>
    <submittedName>
        <fullName evidence="1">Uncharacterized protein</fullName>
    </submittedName>
</protein>
<evidence type="ECO:0000313" key="2">
    <source>
        <dbReference type="Proteomes" id="UP000008142"/>
    </source>
</evidence>